<evidence type="ECO:0000256" key="2">
    <source>
        <dbReference type="SAM" id="SignalP"/>
    </source>
</evidence>
<evidence type="ECO:0000313" key="5">
    <source>
        <dbReference type="Proteomes" id="UP000758856"/>
    </source>
</evidence>
<evidence type="ECO:0000256" key="1">
    <source>
        <dbReference type="SAM" id="MobiDB-lite"/>
    </source>
</evidence>
<accession>A0A9W6MT56</accession>
<reference evidence="3" key="3">
    <citation type="submission" date="2023-01" db="EMBL/GenBank/DDBJ databases">
        <authorList>
            <person name="Sun Q."/>
            <person name="Evtushenko L."/>
        </authorList>
    </citation>
    <scope>NUCLEOTIDE SEQUENCE</scope>
    <source>
        <strain evidence="3">VKM B-1606</strain>
    </source>
</reference>
<organism evidence="3 6">
    <name type="scientific">Methylopila capsulata</name>
    <dbReference type="NCBI Taxonomy" id="61654"/>
    <lineage>
        <taxon>Bacteria</taxon>
        <taxon>Pseudomonadati</taxon>
        <taxon>Pseudomonadota</taxon>
        <taxon>Alphaproteobacteria</taxon>
        <taxon>Hyphomicrobiales</taxon>
        <taxon>Methylopilaceae</taxon>
        <taxon>Methylopila</taxon>
    </lineage>
</organism>
<name>A0A9W6MT56_9HYPH</name>
<comment type="caution">
    <text evidence="3">The sequence shown here is derived from an EMBL/GenBank/DDBJ whole genome shotgun (WGS) entry which is preliminary data.</text>
</comment>
<feature type="region of interest" description="Disordered" evidence="1">
    <location>
        <begin position="112"/>
        <end position="164"/>
    </location>
</feature>
<feature type="chain" id="PRO_5040775671" evidence="2">
    <location>
        <begin position="23"/>
        <end position="164"/>
    </location>
</feature>
<evidence type="ECO:0000313" key="3">
    <source>
        <dbReference type="EMBL" id="GLK56984.1"/>
    </source>
</evidence>
<dbReference type="Proteomes" id="UP001143400">
    <property type="component" value="Unassembled WGS sequence"/>
</dbReference>
<keyword evidence="2" id="KW-0732">Signal</keyword>
<dbReference type="RefSeq" id="WP_204951228.1">
    <property type="nucleotide sequence ID" value="NZ_BSFF01000003.1"/>
</dbReference>
<gene>
    <name evidence="3" type="ORF">GCM10008170_30030</name>
    <name evidence="4" type="ORF">JOD31_003016</name>
</gene>
<proteinExistence type="predicted"/>
<dbReference type="Proteomes" id="UP000758856">
    <property type="component" value="Unassembled WGS sequence"/>
</dbReference>
<sequence>MKFRTLATAVVVASLAAPTAQAGFLDFLFGRRAPAPVEEYRDPPMAPAPPRVDRAPVRAPQLSPREQLARTIDPVVNPDWHLVDPTLRRGDVLFLADRVVVFTGGRIGDASSYAPLESSRTVSPTERRALRKMAGRAAQDEPTEPKERRRRTVKPAGARLATSF</sequence>
<dbReference type="AlphaFoldDB" id="A0A9W6MT56"/>
<protein>
    <submittedName>
        <fullName evidence="3">Uncharacterized protein</fullName>
    </submittedName>
</protein>
<evidence type="ECO:0000313" key="6">
    <source>
        <dbReference type="Proteomes" id="UP001143400"/>
    </source>
</evidence>
<feature type="signal peptide" evidence="2">
    <location>
        <begin position="1"/>
        <end position="22"/>
    </location>
</feature>
<reference evidence="4 5" key="2">
    <citation type="submission" date="2021-01" db="EMBL/GenBank/DDBJ databases">
        <title>Genomic Encyclopedia of Type Strains, Phase IV (KMG-IV): sequencing the most valuable type-strain genomes for metagenomic binning, comparative biology and taxonomic classification.</title>
        <authorList>
            <person name="Goeker M."/>
        </authorList>
    </citation>
    <scope>NUCLEOTIDE SEQUENCE [LARGE SCALE GENOMIC DNA]</scope>
    <source>
        <strain evidence="4 5">DSM 6130</strain>
    </source>
</reference>
<keyword evidence="5" id="KW-1185">Reference proteome</keyword>
<dbReference type="EMBL" id="BSFF01000003">
    <property type="protein sequence ID" value="GLK56984.1"/>
    <property type="molecule type" value="Genomic_DNA"/>
</dbReference>
<dbReference type="EMBL" id="JAFBCY010000003">
    <property type="protein sequence ID" value="MBM7852774.1"/>
    <property type="molecule type" value="Genomic_DNA"/>
</dbReference>
<evidence type="ECO:0000313" key="4">
    <source>
        <dbReference type="EMBL" id="MBM7852774.1"/>
    </source>
</evidence>
<reference evidence="3" key="1">
    <citation type="journal article" date="2014" name="Int. J. Syst. Evol. Microbiol.">
        <title>Complete genome sequence of Corynebacterium casei LMG S-19264T (=DSM 44701T), isolated from a smear-ripened cheese.</title>
        <authorList>
            <consortium name="US DOE Joint Genome Institute (JGI-PGF)"/>
            <person name="Walter F."/>
            <person name="Albersmeier A."/>
            <person name="Kalinowski J."/>
            <person name="Ruckert C."/>
        </authorList>
    </citation>
    <scope>NUCLEOTIDE SEQUENCE</scope>
    <source>
        <strain evidence="3">VKM B-1606</strain>
    </source>
</reference>